<feature type="domain" description="PDZ" evidence="3">
    <location>
        <begin position="229"/>
        <end position="304"/>
    </location>
</feature>
<keyword evidence="1 4" id="KW-0645">Protease</keyword>
<dbReference type="PROSITE" id="PS50106">
    <property type="entry name" value="PDZ"/>
    <property type="match status" value="1"/>
</dbReference>
<dbReference type="SUPFAM" id="SSF50494">
    <property type="entry name" value="Trypsin-like serine proteases"/>
    <property type="match status" value="1"/>
</dbReference>
<gene>
    <name evidence="4" type="primary">htrA_2</name>
    <name evidence="4" type="ORF">GCM10007898_25900</name>
</gene>
<dbReference type="InterPro" id="IPR051201">
    <property type="entry name" value="Chloro_Bact_Ser_Proteases"/>
</dbReference>
<dbReference type="EMBL" id="BSOA01000028">
    <property type="protein sequence ID" value="GLQ89018.1"/>
    <property type="molecule type" value="Genomic_DNA"/>
</dbReference>
<dbReference type="InterPro" id="IPR009003">
    <property type="entry name" value="Peptidase_S1_PA"/>
</dbReference>
<dbReference type="Gene3D" id="2.40.10.120">
    <property type="match status" value="1"/>
</dbReference>
<dbReference type="PANTHER" id="PTHR43343:SF3">
    <property type="entry name" value="PROTEASE DO-LIKE 8, CHLOROPLASTIC"/>
    <property type="match status" value="1"/>
</dbReference>
<dbReference type="Pfam" id="PF13365">
    <property type="entry name" value="Trypsin_2"/>
    <property type="match status" value="1"/>
</dbReference>
<dbReference type="PANTHER" id="PTHR43343">
    <property type="entry name" value="PEPTIDASE S12"/>
    <property type="match status" value="1"/>
</dbReference>
<dbReference type="Pfam" id="PF13180">
    <property type="entry name" value="PDZ_2"/>
    <property type="match status" value="1"/>
</dbReference>
<keyword evidence="5" id="KW-1185">Reference proteome</keyword>
<keyword evidence="2" id="KW-0378">Hydrolase</keyword>
<dbReference type="GO" id="GO:0006508">
    <property type="term" value="P:proteolysis"/>
    <property type="evidence" value="ECO:0007669"/>
    <property type="project" value="UniProtKB-KW"/>
</dbReference>
<evidence type="ECO:0000256" key="2">
    <source>
        <dbReference type="ARBA" id="ARBA00022801"/>
    </source>
</evidence>
<proteinExistence type="predicted"/>
<sequence>MPDALSSEQQSFDDPLDAYSSAVVHVAEVVGPSVVRVESRRSTSGGTGSGFIIAHDGLLLTNAHVVAGASDLTLTLGDGETTSADLIGEDIDTDLALLRADIPRNMAVAQLGNSSDLRRGQLVIAIGNPLGFDATVTAGVVSALGRSLRGQEGRLIEDVIQTDAALNPGNSGGPLVTSRGEVIGVNTAIIGGAQGLCFAVSSNTAQFVLGELVVHGRVRRAHLGIVAQTIDLPRRLSLAVGVGSRAIRISEVESHGPAAEAGLVPGDIVLSLEGVSIAGTDELIRMLGGERVGRRTSLRVIRNGRIDRVDVIPIERHKPKR</sequence>
<dbReference type="SUPFAM" id="SSF50156">
    <property type="entry name" value="PDZ domain-like"/>
    <property type="match status" value="1"/>
</dbReference>
<dbReference type="InterPro" id="IPR001478">
    <property type="entry name" value="PDZ"/>
</dbReference>
<dbReference type="Proteomes" id="UP001156627">
    <property type="component" value="Unassembled WGS sequence"/>
</dbReference>
<dbReference type="PRINTS" id="PR00834">
    <property type="entry name" value="PROTEASES2C"/>
</dbReference>
<dbReference type="InterPro" id="IPR036034">
    <property type="entry name" value="PDZ_sf"/>
</dbReference>
<evidence type="ECO:0000259" key="3">
    <source>
        <dbReference type="PROSITE" id="PS50106"/>
    </source>
</evidence>
<evidence type="ECO:0000313" key="5">
    <source>
        <dbReference type="Proteomes" id="UP001156627"/>
    </source>
</evidence>
<organism evidence="4 5">
    <name type="scientific">Dyella flagellata</name>
    <dbReference type="NCBI Taxonomy" id="1867833"/>
    <lineage>
        <taxon>Bacteria</taxon>
        <taxon>Pseudomonadati</taxon>
        <taxon>Pseudomonadota</taxon>
        <taxon>Gammaproteobacteria</taxon>
        <taxon>Lysobacterales</taxon>
        <taxon>Rhodanobacteraceae</taxon>
        <taxon>Dyella</taxon>
    </lineage>
</organism>
<dbReference type="InterPro" id="IPR001940">
    <property type="entry name" value="Peptidase_S1C"/>
</dbReference>
<dbReference type="Gene3D" id="2.30.42.10">
    <property type="match status" value="1"/>
</dbReference>
<name>A0ABQ5XD47_9GAMM</name>
<reference evidence="5" key="1">
    <citation type="journal article" date="2019" name="Int. J. Syst. Evol. Microbiol.">
        <title>The Global Catalogue of Microorganisms (GCM) 10K type strain sequencing project: providing services to taxonomists for standard genome sequencing and annotation.</title>
        <authorList>
            <consortium name="The Broad Institute Genomics Platform"/>
            <consortium name="The Broad Institute Genome Sequencing Center for Infectious Disease"/>
            <person name="Wu L."/>
            <person name="Ma J."/>
        </authorList>
    </citation>
    <scope>NUCLEOTIDE SEQUENCE [LARGE SCALE GENOMIC DNA]</scope>
    <source>
        <strain evidence="5">NBRC 111981</strain>
    </source>
</reference>
<protein>
    <submittedName>
        <fullName evidence="4">Serine protease</fullName>
    </submittedName>
</protein>
<accession>A0ABQ5XD47</accession>
<evidence type="ECO:0000313" key="4">
    <source>
        <dbReference type="EMBL" id="GLQ89018.1"/>
    </source>
</evidence>
<comment type="caution">
    <text evidence="4">The sequence shown here is derived from an EMBL/GenBank/DDBJ whole genome shotgun (WGS) entry which is preliminary data.</text>
</comment>
<evidence type="ECO:0000256" key="1">
    <source>
        <dbReference type="ARBA" id="ARBA00022670"/>
    </source>
</evidence>
<dbReference type="GO" id="GO:0008233">
    <property type="term" value="F:peptidase activity"/>
    <property type="evidence" value="ECO:0007669"/>
    <property type="project" value="UniProtKB-KW"/>
</dbReference>
<dbReference type="RefSeq" id="WP_284332462.1">
    <property type="nucleotide sequence ID" value="NZ_BSOA01000028.1"/>
</dbReference>
<dbReference type="SMART" id="SM00228">
    <property type="entry name" value="PDZ"/>
    <property type="match status" value="1"/>
</dbReference>